<dbReference type="GO" id="GO:0071013">
    <property type="term" value="C:catalytic step 2 spliceosome"/>
    <property type="evidence" value="ECO:0007669"/>
    <property type="project" value="TreeGrafter"/>
</dbReference>
<dbReference type="PROSITE" id="PS50102">
    <property type="entry name" value="RRM"/>
    <property type="match status" value="2"/>
</dbReference>
<protein>
    <recommendedName>
        <fullName evidence="5">RRM domain-containing protein</fullName>
    </recommendedName>
</protein>
<dbReference type="Gene3D" id="3.30.70.330">
    <property type="match status" value="2"/>
</dbReference>
<evidence type="ECO:0000313" key="6">
    <source>
        <dbReference type="Ensembl" id="ENSMPUP00000010433.1"/>
    </source>
</evidence>
<dbReference type="Pfam" id="PF00076">
    <property type="entry name" value="RRM_1"/>
    <property type="match status" value="2"/>
</dbReference>
<dbReference type="GeneTree" id="ENSGT00950000183123"/>
<dbReference type="eggNOG" id="KOG0118">
    <property type="taxonomic scope" value="Eukaryota"/>
</dbReference>
<reference evidence="6" key="1">
    <citation type="submission" date="2024-06" db="UniProtKB">
        <authorList>
            <consortium name="Ensembl"/>
        </authorList>
    </citation>
    <scope>IDENTIFICATION</scope>
</reference>
<dbReference type="PANTHER" id="PTHR48026">
    <property type="entry name" value="HOMOLOGOUS TO DROSOPHILA SQD (SQUID) PROTEIN"/>
    <property type="match status" value="1"/>
</dbReference>
<dbReference type="InterPro" id="IPR035979">
    <property type="entry name" value="RBD_domain_sf"/>
</dbReference>
<evidence type="ECO:0000259" key="5">
    <source>
        <dbReference type="PROSITE" id="PS50102"/>
    </source>
</evidence>
<dbReference type="InterPro" id="IPR000504">
    <property type="entry name" value="RRM_dom"/>
</dbReference>
<dbReference type="EMBL" id="AEYP01070887">
    <property type="status" value="NOT_ANNOTATED_CDS"/>
    <property type="molecule type" value="Genomic_DNA"/>
</dbReference>
<dbReference type="GO" id="GO:0003730">
    <property type="term" value="F:mRNA 3'-UTR binding"/>
    <property type="evidence" value="ECO:0007669"/>
    <property type="project" value="TreeGrafter"/>
</dbReference>
<feature type="domain" description="RRM" evidence="5">
    <location>
        <begin position="13"/>
        <end position="94"/>
    </location>
</feature>
<keyword evidence="2 3" id="KW-0694">RNA-binding</keyword>
<dbReference type="FunFam" id="3.30.70.330:FF:000048">
    <property type="entry name" value="Heterogeneous nuclear ribonucleoprotein a1 isoform"/>
    <property type="match status" value="1"/>
</dbReference>
<dbReference type="GO" id="GO:0000398">
    <property type="term" value="P:mRNA splicing, via spliceosome"/>
    <property type="evidence" value="ECO:0007669"/>
    <property type="project" value="TreeGrafter"/>
</dbReference>
<evidence type="ECO:0000256" key="1">
    <source>
        <dbReference type="ARBA" id="ARBA00022737"/>
    </source>
</evidence>
<dbReference type="HOGENOM" id="CLU_012062_1_4_1"/>
<dbReference type="AlphaFoldDB" id="M3YGH6"/>
<dbReference type="Ensembl" id="ENSMPUT00000010601.1">
    <property type="protein sequence ID" value="ENSMPUP00000010433.1"/>
    <property type="gene ID" value="ENSMPUG00000010510.1"/>
</dbReference>
<proteinExistence type="predicted"/>
<dbReference type="InterPro" id="IPR012677">
    <property type="entry name" value="Nucleotide-bd_a/b_plait_sf"/>
</dbReference>
<evidence type="ECO:0000256" key="2">
    <source>
        <dbReference type="ARBA" id="ARBA00022884"/>
    </source>
</evidence>
<organism evidence="6">
    <name type="scientific">Mustela putorius furo</name>
    <name type="common">European domestic ferret</name>
    <name type="synonym">Mustela furo</name>
    <dbReference type="NCBI Taxonomy" id="9669"/>
    <lineage>
        <taxon>Eukaryota</taxon>
        <taxon>Metazoa</taxon>
        <taxon>Chordata</taxon>
        <taxon>Craniata</taxon>
        <taxon>Vertebrata</taxon>
        <taxon>Euteleostomi</taxon>
        <taxon>Mammalia</taxon>
        <taxon>Eutheria</taxon>
        <taxon>Laurasiatheria</taxon>
        <taxon>Carnivora</taxon>
        <taxon>Caniformia</taxon>
        <taxon>Musteloidea</taxon>
        <taxon>Mustelidae</taxon>
        <taxon>Mustelinae</taxon>
        <taxon>Mustela</taxon>
    </lineage>
</organism>
<dbReference type="FunFam" id="3.30.70.330:FF:000429">
    <property type="entry name" value="Heterogeneous nuclear ribonucleoprotein A1-like 2"/>
    <property type="match status" value="1"/>
</dbReference>
<sequence>MSKSESPEPEQLQKLFFGGVDFERTDESLRGRFEQWGTTDCVIMRDPTTTGSIGFGFVTGVPVEEVGAAINARPHEVGRRVVEPKKAVLRESSQRPGAHFTVKNIFVGDIKEDPEEHRLRDYFGQYGNIEVAKIMTNLGSGKKRGFAFVALDDHASVDKIVTQKYHPMNGHDCEVRKALYKQEMASASSSQRSRSAFGNFSGGFGGNDNYCRGWNFSGRRGFGGSQVSGGVGGQGDGYNGFGND</sequence>
<dbReference type="InParanoid" id="M3YGH6"/>
<dbReference type="SUPFAM" id="SSF54928">
    <property type="entry name" value="RNA-binding domain, RBD"/>
    <property type="match status" value="1"/>
</dbReference>
<accession>M3YGH6</accession>
<name>M3YGH6_MUSPF</name>
<dbReference type="PANTHER" id="PTHR48026:SF2">
    <property type="entry name" value="HETEROGENEOUS NUCLEAR RIBONUCLEOPROTEIN A1-RELATED"/>
    <property type="match status" value="1"/>
</dbReference>
<evidence type="ECO:0000256" key="3">
    <source>
        <dbReference type="PROSITE-ProRule" id="PRU00176"/>
    </source>
</evidence>
<dbReference type="SMART" id="SM00360">
    <property type="entry name" value="RRM"/>
    <property type="match status" value="2"/>
</dbReference>
<dbReference type="STRING" id="9669.ENSMPUP00000010433"/>
<feature type="region of interest" description="Disordered" evidence="4">
    <location>
        <begin position="225"/>
        <end position="244"/>
    </location>
</feature>
<feature type="domain" description="RRM" evidence="5">
    <location>
        <begin position="103"/>
        <end position="180"/>
    </location>
</feature>
<evidence type="ECO:0000256" key="4">
    <source>
        <dbReference type="SAM" id="MobiDB-lite"/>
    </source>
</evidence>
<keyword evidence="1" id="KW-0677">Repeat</keyword>